<dbReference type="Proteomes" id="UP000263094">
    <property type="component" value="Unassembled WGS sequence"/>
</dbReference>
<dbReference type="AlphaFoldDB" id="A0A372LV91"/>
<proteinExistence type="inferred from homology"/>
<dbReference type="GO" id="GO:0004423">
    <property type="term" value="F:iduronate-2-sulfatase activity"/>
    <property type="evidence" value="ECO:0007669"/>
    <property type="project" value="TreeGrafter"/>
</dbReference>
<dbReference type="GO" id="GO:0005737">
    <property type="term" value="C:cytoplasm"/>
    <property type="evidence" value="ECO:0007669"/>
    <property type="project" value="TreeGrafter"/>
</dbReference>
<sequence length="514" mass="57568">MPGSRPNFVFFIPDQLRADAVGAFGNPYVHTPHLDALAAGGTRFDNAYVQHPVCSPSRASFLTGWYPHTGGHRTLTHLIRPDEPNLLRSLKEGGYHVAWPGLRGDTFAPGVTELSVDEHGFGVLPTVLPTLPRVESWPGGEEWARLYYQGRTEDDDGRIDSDEATIRTALQWLENPPEQPWALFVPLIAPHCPFGIEDPWFSLHDRDVLPPPVPAADDSDREPAYMRAIRERFGITDTSPAMWREITATYYGMISRMDDQLGRVMAAVDSRGLRDDTVTLFFADHGEYLGDYGLIEKWPSAMHSCITRDPLVISGGGLPSGQSTDAMVELLDIVPTVLELAGLEAGHRHFGRSLLPVLERPDTEHRRFAFTEGGFSSDEEPQFEMAGFPYDLKAALQHENPRLVGRAIAVRDKEWCYVWRLYEEPELYHRPSDPDERVNVAGRDEYAGVEARMQQALLHWLADTSDVIPAEPHPRYPRVDLPVPAGRPRPDGAVERASEHLERVFAHLRNTGAV</sequence>
<dbReference type="Pfam" id="PF00884">
    <property type="entry name" value="Sulfatase"/>
    <property type="match status" value="1"/>
</dbReference>
<name>A0A372LV91_9ACTN</name>
<dbReference type="CDD" id="cd16150">
    <property type="entry name" value="sulfatase_like"/>
    <property type="match status" value="1"/>
</dbReference>
<feature type="domain" description="Sulfatase N-terminal" evidence="4">
    <location>
        <begin position="6"/>
        <end position="342"/>
    </location>
</feature>
<keyword evidence="6" id="KW-1185">Reference proteome</keyword>
<keyword evidence="3" id="KW-0378">Hydrolase</keyword>
<dbReference type="EMBL" id="QUAK01000234">
    <property type="protein sequence ID" value="RFU82592.1"/>
    <property type="molecule type" value="Genomic_DNA"/>
</dbReference>
<evidence type="ECO:0000256" key="2">
    <source>
        <dbReference type="ARBA" id="ARBA00022723"/>
    </source>
</evidence>
<evidence type="ECO:0000313" key="5">
    <source>
        <dbReference type="EMBL" id="RFU82592.1"/>
    </source>
</evidence>
<protein>
    <submittedName>
        <fullName evidence="5">Sulfatase</fullName>
    </submittedName>
</protein>
<dbReference type="OrthoDB" id="9777306at2"/>
<dbReference type="PROSITE" id="PS00523">
    <property type="entry name" value="SULFATASE_1"/>
    <property type="match status" value="1"/>
</dbReference>
<keyword evidence="2" id="KW-0479">Metal-binding</keyword>
<comment type="similarity">
    <text evidence="1">Belongs to the sulfatase family.</text>
</comment>
<dbReference type="SUPFAM" id="SSF53649">
    <property type="entry name" value="Alkaline phosphatase-like"/>
    <property type="match status" value="1"/>
</dbReference>
<dbReference type="PANTHER" id="PTHR45953">
    <property type="entry name" value="IDURONATE 2-SULFATASE"/>
    <property type="match status" value="1"/>
</dbReference>
<evidence type="ECO:0000256" key="3">
    <source>
        <dbReference type="ARBA" id="ARBA00022801"/>
    </source>
</evidence>
<evidence type="ECO:0000259" key="4">
    <source>
        <dbReference type="Pfam" id="PF00884"/>
    </source>
</evidence>
<reference evidence="5 6" key="1">
    <citation type="submission" date="2018-08" db="EMBL/GenBank/DDBJ databases">
        <title>Isolation, diversity and antifungal activity of Actinobacteria from wheat.</title>
        <authorList>
            <person name="Han C."/>
        </authorList>
    </citation>
    <scope>NUCLEOTIDE SEQUENCE [LARGE SCALE GENOMIC DNA]</scope>
    <source>
        <strain evidence="5 6">NEAU-YY421</strain>
    </source>
</reference>
<organism evidence="5 6">
    <name type="scientific">Streptomyces triticagri</name>
    <dbReference type="NCBI Taxonomy" id="2293568"/>
    <lineage>
        <taxon>Bacteria</taxon>
        <taxon>Bacillati</taxon>
        <taxon>Actinomycetota</taxon>
        <taxon>Actinomycetes</taxon>
        <taxon>Kitasatosporales</taxon>
        <taxon>Streptomycetaceae</taxon>
        <taxon>Streptomyces</taxon>
    </lineage>
</organism>
<gene>
    <name evidence="5" type="ORF">DY218_31590</name>
</gene>
<dbReference type="InterPro" id="IPR024607">
    <property type="entry name" value="Sulfatase_CS"/>
</dbReference>
<accession>A0A372LV91</accession>
<dbReference type="InterPro" id="IPR017850">
    <property type="entry name" value="Alkaline_phosphatase_core_sf"/>
</dbReference>
<evidence type="ECO:0000313" key="6">
    <source>
        <dbReference type="Proteomes" id="UP000263094"/>
    </source>
</evidence>
<evidence type="ECO:0000256" key="1">
    <source>
        <dbReference type="ARBA" id="ARBA00008779"/>
    </source>
</evidence>
<dbReference type="InterPro" id="IPR000917">
    <property type="entry name" value="Sulfatase_N"/>
</dbReference>
<dbReference type="PANTHER" id="PTHR45953:SF1">
    <property type="entry name" value="IDURONATE 2-SULFATASE"/>
    <property type="match status" value="1"/>
</dbReference>
<comment type="caution">
    <text evidence="5">The sequence shown here is derived from an EMBL/GenBank/DDBJ whole genome shotgun (WGS) entry which is preliminary data.</text>
</comment>
<dbReference type="GO" id="GO:0046872">
    <property type="term" value="F:metal ion binding"/>
    <property type="evidence" value="ECO:0007669"/>
    <property type="project" value="UniProtKB-KW"/>
</dbReference>
<dbReference type="Gene3D" id="3.40.720.10">
    <property type="entry name" value="Alkaline Phosphatase, subunit A"/>
    <property type="match status" value="1"/>
</dbReference>